<sequence length="94" mass="11028">MCRAIPLHAAKKQSVPEKAWAKVELEVVSLSNMTDAEIIVLRFAMDDEIRPWGQLVIDQYMSFVGQKTHPAHLQNRRQREQQDDRGQQRIHLFF</sequence>
<proteinExistence type="predicted"/>
<evidence type="ECO:0000256" key="1">
    <source>
        <dbReference type="SAM" id="MobiDB-lite"/>
    </source>
</evidence>
<reference evidence="2 3" key="1">
    <citation type="journal article" date="2024" name="G3 (Bethesda)">
        <title>Genome assembly of Hibiscus sabdariffa L. provides insights into metabolisms of medicinal natural products.</title>
        <authorList>
            <person name="Kim T."/>
        </authorList>
    </citation>
    <scope>NUCLEOTIDE SEQUENCE [LARGE SCALE GENOMIC DNA]</scope>
    <source>
        <strain evidence="2">TK-2024</strain>
        <tissue evidence="2">Old leaves</tissue>
    </source>
</reference>
<feature type="compositionally biased region" description="Basic and acidic residues" evidence="1">
    <location>
        <begin position="77"/>
        <end position="87"/>
    </location>
</feature>
<evidence type="ECO:0000313" key="2">
    <source>
        <dbReference type="EMBL" id="KAK8500877.1"/>
    </source>
</evidence>
<dbReference type="EMBL" id="JBBPBM010000201">
    <property type="protein sequence ID" value="KAK8500877.1"/>
    <property type="molecule type" value="Genomic_DNA"/>
</dbReference>
<dbReference type="Proteomes" id="UP001472677">
    <property type="component" value="Unassembled WGS sequence"/>
</dbReference>
<protein>
    <submittedName>
        <fullName evidence="2">Uncharacterized protein</fullName>
    </submittedName>
</protein>
<gene>
    <name evidence="2" type="ORF">V6N12_019876</name>
</gene>
<organism evidence="2 3">
    <name type="scientific">Hibiscus sabdariffa</name>
    <name type="common">roselle</name>
    <dbReference type="NCBI Taxonomy" id="183260"/>
    <lineage>
        <taxon>Eukaryota</taxon>
        <taxon>Viridiplantae</taxon>
        <taxon>Streptophyta</taxon>
        <taxon>Embryophyta</taxon>
        <taxon>Tracheophyta</taxon>
        <taxon>Spermatophyta</taxon>
        <taxon>Magnoliopsida</taxon>
        <taxon>eudicotyledons</taxon>
        <taxon>Gunneridae</taxon>
        <taxon>Pentapetalae</taxon>
        <taxon>rosids</taxon>
        <taxon>malvids</taxon>
        <taxon>Malvales</taxon>
        <taxon>Malvaceae</taxon>
        <taxon>Malvoideae</taxon>
        <taxon>Hibiscus</taxon>
    </lineage>
</organism>
<feature type="region of interest" description="Disordered" evidence="1">
    <location>
        <begin position="68"/>
        <end position="87"/>
    </location>
</feature>
<name>A0ABR2B3T2_9ROSI</name>
<comment type="caution">
    <text evidence="2">The sequence shown here is derived from an EMBL/GenBank/DDBJ whole genome shotgun (WGS) entry which is preliminary data.</text>
</comment>
<accession>A0ABR2B3T2</accession>
<keyword evidence="3" id="KW-1185">Reference proteome</keyword>
<evidence type="ECO:0000313" key="3">
    <source>
        <dbReference type="Proteomes" id="UP001472677"/>
    </source>
</evidence>